<feature type="compositionally biased region" description="Pro residues" evidence="1">
    <location>
        <begin position="37"/>
        <end position="61"/>
    </location>
</feature>
<accession>A0A5M6IY43</accession>
<keyword evidence="5" id="KW-1185">Reference proteome</keyword>
<dbReference type="Pfam" id="PF13717">
    <property type="entry name" value="Zn_ribbon_4"/>
    <property type="match status" value="1"/>
</dbReference>
<evidence type="ECO:0000256" key="1">
    <source>
        <dbReference type="SAM" id="MobiDB-lite"/>
    </source>
</evidence>
<keyword evidence="2" id="KW-1133">Transmembrane helix</keyword>
<name>A0A5M6IY43_9PROT</name>
<sequence length="142" mass="14845">MHLACPSCHATYDVPDTLLGTPPRPVRCARCATVFTPPEPAPPPSSPAAAPPAPPPSPVSRPEPRLTAKVRPVPLSVLPEELEMPPAPPSAGAPLAAAAAAWVLSLALLGGAGYAAWHWREEIMAAWPPSQRAYALFNALTR</sequence>
<keyword evidence="2" id="KW-0812">Transmembrane</keyword>
<dbReference type="OrthoDB" id="7159357at2"/>
<dbReference type="InterPro" id="IPR011723">
    <property type="entry name" value="Znf/thioredoxin_put"/>
</dbReference>
<feature type="region of interest" description="Disordered" evidence="1">
    <location>
        <begin position="34"/>
        <end position="72"/>
    </location>
</feature>
<evidence type="ECO:0000259" key="3">
    <source>
        <dbReference type="Pfam" id="PF13717"/>
    </source>
</evidence>
<comment type="caution">
    <text evidence="4">The sequence shown here is derived from an EMBL/GenBank/DDBJ whole genome shotgun (WGS) entry which is preliminary data.</text>
</comment>
<evidence type="ECO:0000313" key="5">
    <source>
        <dbReference type="Proteomes" id="UP000325255"/>
    </source>
</evidence>
<evidence type="ECO:0000313" key="4">
    <source>
        <dbReference type="EMBL" id="KAA5613263.1"/>
    </source>
</evidence>
<dbReference type="AlphaFoldDB" id="A0A5M6IY43"/>
<evidence type="ECO:0000256" key="2">
    <source>
        <dbReference type="SAM" id="Phobius"/>
    </source>
</evidence>
<dbReference type="EMBL" id="VWPK01000007">
    <property type="protein sequence ID" value="KAA5613263.1"/>
    <property type="molecule type" value="Genomic_DNA"/>
</dbReference>
<reference evidence="4 5" key="1">
    <citation type="submission" date="2019-09" db="EMBL/GenBank/DDBJ databases">
        <title>Genome sequence of Rhodovastum atsumiense, a diverse member of the Acetobacteraceae family of non-sulfur purple photosynthetic bacteria.</title>
        <authorList>
            <person name="Meyer T."/>
            <person name="Kyndt J."/>
        </authorList>
    </citation>
    <scope>NUCLEOTIDE SEQUENCE [LARGE SCALE GENOMIC DNA]</scope>
    <source>
        <strain evidence="4 5">DSM 21279</strain>
    </source>
</reference>
<dbReference type="NCBIfam" id="TIGR02098">
    <property type="entry name" value="MJ0042_CXXC"/>
    <property type="match status" value="1"/>
</dbReference>
<keyword evidence="2" id="KW-0472">Membrane</keyword>
<protein>
    <recommendedName>
        <fullName evidence="3">Zinc finger/thioredoxin putative domain-containing protein</fullName>
    </recommendedName>
</protein>
<feature type="domain" description="Zinc finger/thioredoxin putative" evidence="3">
    <location>
        <begin position="1"/>
        <end position="36"/>
    </location>
</feature>
<feature type="transmembrane region" description="Helical" evidence="2">
    <location>
        <begin position="95"/>
        <end position="117"/>
    </location>
</feature>
<dbReference type="Proteomes" id="UP000325255">
    <property type="component" value="Unassembled WGS sequence"/>
</dbReference>
<gene>
    <name evidence="4" type="ORF">F1189_06120</name>
</gene>
<proteinExistence type="predicted"/>
<organism evidence="4 5">
    <name type="scientific">Rhodovastum atsumiense</name>
    <dbReference type="NCBI Taxonomy" id="504468"/>
    <lineage>
        <taxon>Bacteria</taxon>
        <taxon>Pseudomonadati</taxon>
        <taxon>Pseudomonadota</taxon>
        <taxon>Alphaproteobacteria</taxon>
        <taxon>Acetobacterales</taxon>
        <taxon>Acetobacteraceae</taxon>
        <taxon>Rhodovastum</taxon>
    </lineage>
</organism>